<evidence type="ECO:0000259" key="2">
    <source>
        <dbReference type="PROSITE" id="PS50801"/>
    </source>
</evidence>
<evidence type="ECO:0000313" key="4">
    <source>
        <dbReference type="Proteomes" id="UP001389717"/>
    </source>
</evidence>
<keyword evidence="1" id="KW-0175">Coiled coil</keyword>
<dbReference type="Proteomes" id="UP001389717">
    <property type="component" value="Unassembled WGS sequence"/>
</dbReference>
<feature type="coiled-coil region" evidence="1">
    <location>
        <begin position="1"/>
        <end position="31"/>
    </location>
</feature>
<dbReference type="PANTHER" id="PTHR33745:SF1">
    <property type="entry name" value="RSBT ANTAGONIST PROTEIN RSBS"/>
    <property type="match status" value="1"/>
</dbReference>
<dbReference type="InterPro" id="IPR002645">
    <property type="entry name" value="STAS_dom"/>
</dbReference>
<sequence>MTNELTQIHELKEEISQLKKQLEESEELIRDISAPIIPSIVPETILVPITGRLSPERFEMIITRILNVSYQEDINTIIIDFSAISEREICEMDVFGTYVDNLAKAISLMGIEVLFVGFTPSLTQIIVNSGVQQILEVKSFLTFKTALQYLMNQRGLIFQSIKK</sequence>
<name>A0ABU9K791_9BACI</name>
<keyword evidence="4" id="KW-1185">Reference proteome</keyword>
<proteinExistence type="predicted"/>
<dbReference type="CDD" id="cd07041">
    <property type="entry name" value="STAS_RsbR_RsbS_like"/>
    <property type="match status" value="1"/>
</dbReference>
<dbReference type="EMBL" id="JBBYAF010000008">
    <property type="protein sequence ID" value="MEL3971867.1"/>
    <property type="molecule type" value="Genomic_DNA"/>
</dbReference>
<feature type="domain" description="STAS" evidence="2">
    <location>
        <begin position="42"/>
        <end position="150"/>
    </location>
</feature>
<dbReference type="InterPro" id="IPR051932">
    <property type="entry name" value="Bact_StressResp_Reg"/>
</dbReference>
<dbReference type="InterPro" id="IPR036513">
    <property type="entry name" value="STAS_dom_sf"/>
</dbReference>
<evidence type="ECO:0000313" key="3">
    <source>
        <dbReference type="EMBL" id="MEL3971867.1"/>
    </source>
</evidence>
<dbReference type="SUPFAM" id="SSF52091">
    <property type="entry name" value="SpoIIaa-like"/>
    <property type="match status" value="1"/>
</dbReference>
<gene>
    <name evidence="3" type="ORF">AAEO50_06175</name>
</gene>
<organism evidence="3 4">
    <name type="scientific">Rossellomorea oryzaecorticis</name>
    <dbReference type="NCBI Taxonomy" id="1396505"/>
    <lineage>
        <taxon>Bacteria</taxon>
        <taxon>Bacillati</taxon>
        <taxon>Bacillota</taxon>
        <taxon>Bacilli</taxon>
        <taxon>Bacillales</taxon>
        <taxon>Bacillaceae</taxon>
        <taxon>Rossellomorea</taxon>
    </lineage>
</organism>
<evidence type="ECO:0000256" key="1">
    <source>
        <dbReference type="SAM" id="Coils"/>
    </source>
</evidence>
<comment type="caution">
    <text evidence="3">The sequence shown here is derived from an EMBL/GenBank/DDBJ whole genome shotgun (WGS) entry which is preliminary data.</text>
</comment>
<protein>
    <submittedName>
        <fullName evidence="3">STAS domain-containing protein</fullName>
    </submittedName>
</protein>
<dbReference type="PANTHER" id="PTHR33745">
    <property type="entry name" value="RSBT ANTAGONIST PROTEIN RSBS-RELATED"/>
    <property type="match status" value="1"/>
</dbReference>
<dbReference type="Gene3D" id="3.30.750.24">
    <property type="entry name" value="STAS domain"/>
    <property type="match status" value="1"/>
</dbReference>
<accession>A0ABU9K791</accession>
<dbReference type="RefSeq" id="WP_341981593.1">
    <property type="nucleotide sequence ID" value="NZ_JBBYAF010000008.1"/>
</dbReference>
<dbReference type="Pfam" id="PF01740">
    <property type="entry name" value="STAS"/>
    <property type="match status" value="1"/>
</dbReference>
<dbReference type="PROSITE" id="PS50801">
    <property type="entry name" value="STAS"/>
    <property type="match status" value="1"/>
</dbReference>
<reference evidence="3 4" key="1">
    <citation type="submission" date="2024-04" db="EMBL/GenBank/DDBJ databases">
        <title>Bacillus oryzaecorticis sp. nov., a moderately halophilic bacterium isolated from rice husks.</title>
        <authorList>
            <person name="Zhu H.-S."/>
        </authorList>
    </citation>
    <scope>NUCLEOTIDE SEQUENCE [LARGE SCALE GENOMIC DNA]</scope>
    <source>
        <strain evidence="3 4">ZC255</strain>
    </source>
</reference>